<sequence>MSLKELIMKKIDIAIIGSGIGGSLTAALNKNKDIVVFEKDHNLGGCASTFKRFGAYFNSGATTFVGYENGHIIKNIFDKVGLKPDILQSEIAIRNIQGNKKVDRVQNFEEFLTQLNNVYYHKNNRVFWTKIKQIDEKFWKLKHIYFAKYSLKAFFKSSIFILELLKEFKTDLLISADKFINDTLPNISAEYKAFIDSQLLITLQTTSQNATLLSMSLGLAYPFHKVFYVNGGMGKLIEDLLKDVKVNKNEQVISIQKNDKQYILKTTKDEYLCNKVVLNSTIFDSSKLFEDEKIKSYFQGFKFGDQSAFVVYLKLNIKKELIHHYQIVLNKQIPNCISNSFFVSLSDINDEKMSKDGLSLTISTHSKAIFWEGLTKKEYEEKKEETKEFIIKEFLKYFDTVKEENITRSFAATSKTFYSFINRTNCGGKPINIKSAFSLPSCNTPFKGLYNVGDTVFAGQGWPGVAIGVNVLNKELNKI</sequence>
<dbReference type="SUPFAM" id="SSF51905">
    <property type="entry name" value="FAD/NAD(P)-binding domain"/>
    <property type="match status" value="1"/>
</dbReference>
<evidence type="ECO:0000313" key="1">
    <source>
        <dbReference type="EMBL" id="QKE28914.1"/>
    </source>
</evidence>
<dbReference type="Pfam" id="PF13450">
    <property type="entry name" value="NAD_binding_8"/>
    <property type="match status" value="1"/>
</dbReference>
<dbReference type="GO" id="GO:0016116">
    <property type="term" value="P:carotenoid metabolic process"/>
    <property type="evidence" value="ECO:0007669"/>
    <property type="project" value="InterPro"/>
</dbReference>
<dbReference type="InterPro" id="IPR036188">
    <property type="entry name" value="FAD/NAD-bd_sf"/>
</dbReference>
<dbReference type="EMBL" id="CP042652">
    <property type="protein sequence ID" value="QKE28914.1"/>
    <property type="molecule type" value="Genomic_DNA"/>
</dbReference>
<evidence type="ECO:0000313" key="2">
    <source>
        <dbReference type="Proteomes" id="UP000503483"/>
    </source>
</evidence>
<dbReference type="Proteomes" id="UP000503483">
    <property type="component" value="Chromosome"/>
</dbReference>
<proteinExistence type="predicted"/>
<protein>
    <submittedName>
        <fullName evidence="1">Phytoene dehydrogenase-related protein</fullName>
    </submittedName>
</protein>
<dbReference type="PANTHER" id="PTHR46313:SF3">
    <property type="entry name" value="PROLYCOPENE ISOMERASE, CHLOROPLASTIC"/>
    <property type="match status" value="1"/>
</dbReference>
<gene>
    <name evidence="1" type="ORF">AACT_1763</name>
</gene>
<organism evidence="1 2">
    <name type="scientific">Arcobacter acticola</name>
    <dbReference type="NCBI Taxonomy" id="1849015"/>
    <lineage>
        <taxon>Bacteria</taxon>
        <taxon>Pseudomonadati</taxon>
        <taxon>Campylobacterota</taxon>
        <taxon>Epsilonproteobacteria</taxon>
        <taxon>Campylobacterales</taxon>
        <taxon>Arcobacteraceae</taxon>
        <taxon>Arcobacter</taxon>
    </lineage>
</organism>
<dbReference type="Gene3D" id="3.90.660.50">
    <property type="match status" value="1"/>
</dbReference>
<dbReference type="Gene3D" id="3.50.50.60">
    <property type="entry name" value="FAD/NAD(P)-binding domain"/>
    <property type="match status" value="1"/>
</dbReference>
<dbReference type="InterPro" id="IPR045892">
    <property type="entry name" value="CrtISO-like"/>
</dbReference>
<keyword evidence="2" id="KW-1185">Reference proteome</keyword>
<name>A0A6M8F0S2_9BACT</name>
<dbReference type="PANTHER" id="PTHR46313">
    <property type="match status" value="1"/>
</dbReference>
<dbReference type="KEGG" id="paco:AACT_1763"/>
<accession>A0A6M8F0S2</accession>
<reference evidence="1 2" key="1">
    <citation type="submission" date="2019-08" db="EMBL/GenBank/DDBJ databases">
        <title>Complete genome sequence of Arcobacter acticola.</title>
        <authorList>
            <person name="Miller W."/>
        </authorList>
    </citation>
    <scope>NUCLEOTIDE SEQUENCE [LARGE SCALE GENOMIC DNA]</scope>
    <source>
        <strain evidence="1 2">KCTC 52212</strain>
    </source>
</reference>
<dbReference type="AlphaFoldDB" id="A0A6M8F0S2"/>